<dbReference type="InterPro" id="IPR050503">
    <property type="entry name" value="cAMP-dep_PK_reg_su-like"/>
</dbReference>
<dbReference type="PROSITE" id="PS00889">
    <property type="entry name" value="CNMP_BINDING_2"/>
    <property type="match status" value="1"/>
</dbReference>
<dbReference type="InterPro" id="IPR016024">
    <property type="entry name" value="ARM-type_fold"/>
</dbReference>
<dbReference type="SMART" id="SM00100">
    <property type="entry name" value="cNMP"/>
    <property type="match status" value="1"/>
</dbReference>
<dbReference type="GO" id="GO:0004862">
    <property type="term" value="F:cAMP-dependent protein kinase inhibitor activity"/>
    <property type="evidence" value="ECO:0007669"/>
    <property type="project" value="TreeGrafter"/>
</dbReference>
<organism evidence="2 3">
    <name type="scientific">Rapidithrix thailandica</name>
    <dbReference type="NCBI Taxonomy" id="413964"/>
    <lineage>
        <taxon>Bacteria</taxon>
        <taxon>Pseudomonadati</taxon>
        <taxon>Bacteroidota</taxon>
        <taxon>Cytophagia</taxon>
        <taxon>Cytophagales</taxon>
        <taxon>Flammeovirgaceae</taxon>
        <taxon>Rapidithrix</taxon>
    </lineage>
</organism>
<dbReference type="Pfam" id="PF13646">
    <property type="entry name" value="HEAT_2"/>
    <property type="match status" value="1"/>
</dbReference>
<comment type="caution">
    <text evidence="2">The sequence shown here is derived from an EMBL/GenBank/DDBJ whole genome shotgun (WGS) entry which is preliminary data.</text>
</comment>
<dbReference type="GO" id="GO:0030552">
    <property type="term" value="F:cAMP binding"/>
    <property type="evidence" value="ECO:0007669"/>
    <property type="project" value="TreeGrafter"/>
</dbReference>
<name>A0AAW9SFV1_9BACT</name>
<gene>
    <name evidence="2" type="ORF">AAG747_16830</name>
</gene>
<dbReference type="Gene3D" id="1.25.10.10">
    <property type="entry name" value="Leucine-rich Repeat Variant"/>
    <property type="match status" value="1"/>
</dbReference>
<evidence type="ECO:0000259" key="1">
    <source>
        <dbReference type="PROSITE" id="PS50042"/>
    </source>
</evidence>
<evidence type="ECO:0000313" key="3">
    <source>
        <dbReference type="Proteomes" id="UP001403385"/>
    </source>
</evidence>
<keyword evidence="3" id="KW-1185">Reference proteome</keyword>
<dbReference type="SUPFAM" id="SSF48371">
    <property type="entry name" value="ARM repeat"/>
    <property type="match status" value="1"/>
</dbReference>
<dbReference type="InterPro" id="IPR000595">
    <property type="entry name" value="cNMP-bd_dom"/>
</dbReference>
<dbReference type="Gene3D" id="2.60.120.10">
    <property type="entry name" value="Jelly Rolls"/>
    <property type="match status" value="1"/>
</dbReference>
<dbReference type="PANTHER" id="PTHR11635:SF152">
    <property type="entry name" value="CAMP-DEPENDENT PROTEIN KINASE TYPE I REGULATORY SUBUNIT-RELATED"/>
    <property type="match status" value="1"/>
</dbReference>
<dbReference type="SUPFAM" id="SSF51206">
    <property type="entry name" value="cAMP-binding domain-like"/>
    <property type="match status" value="1"/>
</dbReference>
<dbReference type="Proteomes" id="UP001403385">
    <property type="component" value="Unassembled WGS sequence"/>
</dbReference>
<dbReference type="InterPro" id="IPR018490">
    <property type="entry name" value="cNMP-bd_dom_sf"/>
</dbReference>
<protein>
    <submittedName>
        <fullName evidence="2">Cyclic nucleotide-binding domain-containing protein</fullName>
    </submittedName>
</protein>
<evidence type="ECO:0000313" key="2">
    <source>
        <dbReference type="EMBL" id="MEN7549591.1"/>
    </source>
</evidence>
<dbReference type="PRINTS" id="PR00103">
    <property type="entry name" value="CAMPKINASE"/>
</dbReference>
<accession>A0AAW9SFV1</accession>
<dbReference type="AlphaFoldDB" id="A0AAW9SFV1"/>
<dbReference type="Pfam" id="PF00027">
    <property type="entry name" value="cNMP_binding"/>
    <property type="match status" value="1"/>
</dbReference>
<dbReference type="InterPro" id="IPR011989">
    <property type="entry name" value="ARM-like"/>
</dbReference>
<dbReference type="EMBL" id="JBDKWZ010000009">
    <property type="protein sequence ID" value="MEN7549591.1"/>
    <property type="molecule type" value="Genomic_DNA"/>
</dbReference>
<dbReference type="InterPro" id="IPR018488">
    <property type="entry name" value="cNMP-bd_CS"/>
</dbReference>
<sequence>MALFRNYIIKLRSLLPLPFTKGPQITIDPHRIQRLLLEKLESTQAPEVIYALDRLEQLGEHDLEGLIKTGLNHQDIEVKSHSIHKAVQLQLKKSTDLLLSLSHEKKIPAKVKEEAIIAYCKLSDDPSPVISPLLHASEMHIRKGALIGLMGYGNLQSQATAHTLLSDFLHSDKNEDKIVAAAALGEIKDSSYFNYLKNYLNDPSFKVRESAAHACGKWLHPHSIPFLLDQLRFKELHAVVSTALVNFKDQLLPYLHPYFVASSNERDKLFLSRLCHLCSQIGSTAAQELLFELIIHDEPWVELQEEVHLALQGTHFQTRSMEQLFRIHDHLERQFKQIHWLYSALHTLEKSKGAQLLSQALKIELKTLAKNRSILFSFINHTPSQKAAEESKKKLKNPDYSQLLPGHLSTKLNLLVEETSYQEKLHKLSHFYSVYLYDELSVITKILQDVQRQAFFNRWTLAVAAYSLAERCNPSMLPHFTNYLTSQDKLLVDSALFTLRKFCKRYGRTLPDIIHELLPKNPLAEKIIAMTESTTLLEIEKVLMLKSSRLFSKTPENVLVDVAKILEEIHISKGGKIFEKGEKGDCMYIIYQGEIKIHVGHYRLNTLVDRDFFGELGLLDANPRSATATAEKPSILLKLEQEAFYELIATRPEISQGVMQALSSLIRAQSEMLSNMQSGMAQS</sequence>
<dbReference type="RefSeq" id="WP_346822370.1">
    <property type="nucleotide sequence ID" value="NZ_JBDKWZ010000009.1"/>
</dbReference>
<reference evidence="2 3" key="1">
    <citation type="submission" date="2024-04" db="EMBL/GenBank/DDBJ databases">
        <title>Novel genus in family Flammeovirgaceae.</title>
        <authorList>
            <person name="Nguyen T.H."/>
            <person name="Vuong T.Q."/>
            <person name="Le H."/>
            <person name="Kim S.-G."/>
        </authorList>
    </citation>
    <scope>NUCLEOTIDE SEQUENCE [LARGE SCALE GENOMIC DNA]</scope>
    <source>
        <strain evidence="2 3">JCM 23209</strain>
    </source>
</reference>
<dbReference type="GO" id="GO:0005952">
    <property type="term" value="C:cAMP-dependent protein kinase complex"/>
    <property type="evidence" value="ECO:0007669"/>
    <property type="project" value="InterPro"/>
</dbReference>
<dbReference type="GO" id="GO:0034236">
    <property type="term" value="F:protein kinase A catalytic subunit binding"/>
    <property type="evidence" value="ECO:0007669"/>
    <property type="project" value="TreeGrafter"/>
</dbReference>
<dbReference type="PROSITE" id="PS50042">
    <property type="entry name" value="CNMP_BINDING_3"/>
    <property type="match status" value="1"/>
</dbReference>
<proteinExistence type="predicted"/>
<dbReference type="CDD" id="cd00038">
    <property type="entry name" value="CAP_ED"/>
    <property type="match status" value="1"/>
</dbReference>
<dbReference type="PANTHER" id="PTHR11635">
    <property type="entry name" value="CAMP-DEPENDENT PROTEIN KINASE REGULATORY CHAIN"/>
    <property type="match status" value="1"/>
</dbReference>
<feature type="domain" description="Cyclic nucleotide-binding" evidence="1">
    <location>
        <begin position="550"/>
        <end position="665"/>
    </location>
</feature>
<dbReference type="GO" id="GO:0005829">
    <property type="term" value="C:cytosol"/>
    <property type="evidence" value="ECO:0007669"/>
    <property type="project" value="TreeGrafter"/>
</dbReference>
<dbReference type="InterPro" id="IPR014710">
    <property type="entry name" value="RmlC-like_jellyroll"/>
</dbReference>